<dbReference type="Proteomes" id="UP001438707">
    <property type="component" value="Unassembled WGS sequence"/>
</dbReference>
<evidence type="ECO:0000256" key="12">
    <source>
        <dbReference type="SAM" id="Phobius"/>
    </source>
</evidence>
<evidence type="ECO:0000259" key="15">
    <source>
        <dbReference type="Pfam" id="PF08544"/>
    </source>
</evidence>
<dbReference type="GO" id="GO:0005524">
    <property type="term" value="F:ATP binding"/>
    <property type="evidence" value="ECO:0007669"/>
    <property type="project" value="UniProtKB-KW"/>
</dbReference>
<dbReference type="Pfam" id="PF01764">
    <property type="entry name" value="Lipase_3"/>
    <property type="match status" value="1"/>
</dbReference>
<dbReference type="InterPro" id="IPR029058">
    <property type="entry name" value="AB_hydrolase_fold"/>
</dbReference>
<dbReference type="GO" id="GO:0006629">
    <property type="term" value="P:lipid metabolic process"/>
    <property type="evidence" value="ECO:0007669"/>
    <property type="project" value="InterPro"/>
</dbReference>
<evidence type="ECO:0000256" key="10">
    <source>
        <dbReference type="ARBA" id="ARBA00022840"/>
    </source>
</evidence>
<dbReference type="PROSITE" id="PS00627">
    <property type="entry name" value="GHMP_KINASES_ATP"/>
    <property type="match status" value="1"/>
</dbReference>
<dbReference type="NCBIfam" id="NF002288">
    <property type="entry name" value="PRK01212.1-4"/>
    <property type="match status" value="1"/>
</dbReference>
<evidence type="ECO:0000256" key="4">
    <source>
        <dbReference type="ARBA" id="ARBA00017858"/>
    </source>
</evidence>
<feature type="transmembrane region" description="Helical" evidence="12">
    <location>
        <begin position="713"/>
        <end position="738"/>
    </location>
</feature>
<evidence type="ECO:0000256" key="11">
    <source>
        <dbReference type="ARBA" id="ARBA00049913"/>
    </source>
</evidence>
<evidence type="ECO:0000256" key="3">
    <source>
        <dbReference type="ARBA" id="ARBA00012078"/>
    </source>
</evidence>
<accession>A0AAW1RFS1</accession>
<dbReference type="NCBIfam" id="TIGR00191">
    <property type="entry name" value="thrB"/>
    <property type="match status" value="1"/>
</dbReference>
<comment type="pathway">
    <text evidence="1">Amino-acid biosynthesis; L-threonine biosynthesis; L-threonine from L-aspartate: step 4/5.</text>
</comment>
<dbReference type="PANTHER" id="PTHR20861:SF1">
    <property type="entry name" value="HOMOSERINE KINASE"/>
    <property type="match status" value="1"/>
</dbReference>
<keyword evidence="12" id="KW-0472">Membrane</keyword>
<evidence type="ECO:0000256" key="1">
    <source>
        <dbReference type="ARBA" id="ARBA00005015"/>
    </source>
</evidence>
<evidence type="ECO:0000313" key="17">
    <source>
        <dbReference type="Proteomes" id="UP001438707"/>
    </source>
</evidence>
<evidence type="ECO:0000256" key="9">
    <source>
        <dbReference type="ARBA" id="ARBA00022777"/>
    </source>
</evidence>
<dbReference type="PANTHER" id="PTHR20861">
    <property type="entry name" value="HOMOSERINE/4-DIPHOSPHOCYTIDYL-2-C-METHYL-D-ERYTHRITOL KINASE"/>
    <property type="match status" value="1"/>
</dbReference>
<keyword evidence="17" id="KW-1185">Reference proteome</keyword>
<feature type="domain" description="GHMP kinase C-terminal" evidence="15">
    <location>
        <begin position="262"/>
        <end position="339"/>
    </location>
</feature>
<dbReference type="InterPro" id="IPR014721">
    <property type="entry name" value="Ribsml_uS5_D2-typ_fold_subgr"/>
</dbReference>
<evidence type="ECO:0000256" key="8">
    <source>
        <dbReference type="ARBA" id="ARBA00022741"/>
    </source>
</evidence>
<dbReference type="InterPro" id="IPR006204">
    <property type="entry name" value="GHMP_kinase_N_dom"/>
</dbReference>
<dbReference type="HAMAP" id="MF_00384">
    <property type="entry name" value="Homoser_kinase"/>
    <property type="match status" value="1"/>
</dbReference>
<reference evidence="16 17" key="1">
    <citation type="journal article" date="2024" name="Nat. Commun.">
        <title>Phylogenomics reveals the evolutionary origins of lichenization in chlorophyte algae.</title>
        <authorList>
            <person name="Puginier C."/>
            <person name="Libourel C."/>
            <person name="Otte J."/>
            <person name="Skaloud P."/>
            <person name="Haon M."/>
            <person name="Grisel S."/>
            <person name="Petersen M."/>
            <person name="Berrin J.G."/>
            <person name="Delaux P.M."/>
            <person name="Dal Grande F."/>
            <person name="Keller J."/>
        </authorList>
    </citation>
    <scope>NUCLEOTIDE SEQUENCE [LARGE SCALE GENOMIC DNA]</scope>
    <source>
        <strain evidence="16 17">SAG 2145</strain>
    </source>
</reference>
<proteinExistence type="inferred from homology"/>
<dbReference type="EC" id="2.7.1.39" evidence="3"/>
<evidence type="ECO:0000259" key="14">
    <source>
        <dbReference type="Pfam" id="PF01764"/>
    </source>
</evidence>
<evidence type="ECO:0000313" key="16">
    <source>
        <dbReference type="EMBL" id="KAK9832295.1"/>
    </source>
</evidence>
<keyword evidence="6" id="KW-0808">Transferase</keyword>
<dbReference type="Pfam" id="PF00288">
    <property type="entry name" value="GHMP_kinases_N"/>
    <property type="match status" value="1"/>
</dbReference>
<comment type="catalytic activity">
    <reaction evidence="11">
        <text>L-homoserine + ATP = O-phospho-L-homoserine + ADP + H(+)</text>
        <dbReference type="Rhea" id="RHEA:13985"/>
        <dbReference type="ChEBI" id="CHEBI:15378"/>
        <dbReference type="ChEBI" id="CHEBI:30616"/>
        <dbReference type="ChEBI" id="CHEBI:57476"/>
        <dbReference type="ChEBI" id="CHEBI:57590"/>
        <dbReference type="ChEBI" id="CHEBI:456216"/>
        <dbReference type="EC" id="2.7.1.39"/>
    </reaction>
    <physiologicalReaction direction="left-to-right" evidence="11">
        <dbReference type="Rhea" id="RHEA:13986"/>
    </physiologicalReaction>
</comment>
<comment type="similarity">
    <text evidence="2">Belongs to the GHMP kinase family. Homoserine kinase subfamily.</text>
</comment>
<dbReference type="AlphaFoldDB" id="A0AAW1RFS1"/>
<dbReference type="GO" id="GO:0009088">
    <property type="term" value="P:threonine biosynthetic process"/>
    <property type="evidence" value="ECO:0007669"/>
    <property type="project" value="UniProtKB-KW"/>
</dbReference>
<dbReference type="SUPFAM" id="SSF53474">
    <property type="entry name" value="alpha/beta-Hydrolases"/>
    <property type="match status" value="1"/>
</dbReference>
<dbReference type="InterPro" id="IPR036554">
    <property type="entry name" value="GHMP_kinase_C_sf"/>
</dbReference>
<evidence type="ECO:0000256" key="7">
    <source>
        <dbReference type="ARBA" id="ARBA00022697"/>
    </source>
</evidence>
<dbReference type="Gene3D" id="3.30.230.10">
    <property type="match status" value="1"/>
</dbReference>
<keyword evidence="8" id="KW-0547">Nucleotide-binding</keyword>
<keyword evidence="5" id="KW-0028">Amino-acid biosynthesis</keyword>
<dbReference type="InterPro" id="IPR002921">
    <property type="entry name" value="Fungal_lipase-type"/>
</dbReference>
<dbReference type="GO" id="GO:0004413">
    <property type="term" value="F:homoserine kinase activity"/>
    <property type="evidence" value="ECO:0007669"/>
    <property type="project" value="UniProtKB-EC"/>
</dbReference>
<protein>
    <recommendedName>
        <fullName evidence="4">Homoserine kinase</fullName>
        <ecNumber evidence="3">2.7.1.39</ecNumber>
    </recommendedName>
</protein>
<dbReference type="InterPro" id="IPR000870">
    <property type="entry name" value="Homoserine_kinase"/>
</dbReference>
<comment type="caution">
    <text evidence="16">The sequence shown here is derived from an EMBL/GenBank/DDBJ whole genome shotgun (WGS) entry which is preliminary data.</text>
</comment>
<name>A0AAW1RFS1_9CHLO</name>
<keyword evidence="12" id="KW-1133">Transmembrane helix</keyword>
<dbReference type="SUPFAM" id="SSF55060">
    <property type="entry name" value="GHMP Kinase, C-terminal domain"/>
    <property type="match status" value="1"/>
</dbReference>
<dbReference type="Gene3D" id="3.40.50.1820">
    <property type="entry name" value="alpha/beta hydrolase"/>
    <property type="match status" value="1"/>
</dbReference>
<evidence type="ECO:0000256" key="5">
    <source>
        <dbReference type="ARBA" id="ARBA00022605"/>
    </source>
</evidence>
<dbReference type="InterPro" id="IPR006203">
    <property type="entry name" value="GHMP_knse_ATP-bd_CS"/>
</dbReference>
<gene>
    <name evidence="16" type="ORF">WJX74_005514</name>
</gene>
<keyword evidence="7" id="KW-0791">Threonine biosynthesis</keyword>
<keyword evidence="12" id="KW-0812">Transmembrane</keyword>
<dbReference type="PRINTS" id="PR00958">
    <property type="entry name" value="HOMSERKINASE"/>
</dbReference>
<evidence type="ECO:0000256" key="6">
    <source>
        <dbReference type="ARBA" id="ARBA00022679"/>
    </source>
</evidence>
<feature type="domain" description="GHMP kinase N-terminal" evidence="13">
    <location>
        <begin position="120"/>
        <end position="201"/>
    </location>
</feature>
<organism evidence="16 17">
    <name type="scientific">Apatococcus lobatus</name>
    <dbReference type="NCBI Taxonomy" id="904363"/>
    <lineage>
        <taxon>Eukaryota</taxon>
        <taxon>Viridiplantae</taxon>
        <taxon>Chlorophyta</taxon>
        <taxon>core chlorophytes</taxon>
        <taxon>Trebouxiophyceae</taxon>
        <taxon>Chlorellales</taxon>
        <taxon>Chlorellaceae</taxon>
        <taxon>Apatococcus</taxon>
    </lineage>
</organism>
<evidence type="ECO:0000256" key="2">
    <source>
        <dbReference type="ARBA" id="ARBA00007370"/>
    </source>
</evidence>
<dbReference type="SUPFAM" id="SSF54211">
    <property type="entry name" value="Ribosomal protein S5 domain 2-like"/>
    <property type="match status" value="1"/>
</dbReference>
<feature type="domain" description="Fungal lipase-type" evidence="14">
    <location>
        <begin position="481"/>
        <end position="646"/>
    </location>
</feature>
<keyword evidence="10" id="KW-0067">ATP-binding</keyword>
<dbReference type="Pfam" id="PF08544">
    <property type="entry name" value="GHMP_kinases_C"/>
    <property type="match status" value="1"/>
</dbReference>
<keyword evidence="9" id="KW-0418">Kinase</keyword>
<evidence type="ECO:0000259" key="13">
    <source>
        <dbReference type="Pfam" id="PF00288"/>
    </source>
</evidence>
<dbReference type="EMBL" id="JALJOS010000012">
    <property type="protein sequence ID" value="KAK9832295.1"/>
    <property type="molecule type" value="Genomic_DNA"/>
</dbReference>
<dbReference type="Gene3D" id="3.30.70.890">
    <property type="entry name" value="GHMP kinase, C-terminal domain"/>
    <property type="match status" value="1"/>
</dbReference>
<sequence length="913" mass="95862">MIFAVSWRDLRAWQNCQSDFTPRRFVAKQSVCCRSRKAARCQLSRGVEPVRQDVTVFAPATIANLGPGFDWLGCAVKGQGDLVTARLLPDQPQQVLIERIEGDGGRLPLEATKNCAGIAALETLKAMGYPPFGVSLSLIKGLPLGSGLGSSAASAAAAAGAVNALFGDALTRQELVLPGLCSEAAVSGYHADNIAPSILGGFVLIRSCDPLDISQLRCPSDLHFVLVNPEFETPTKQMRAALSPTVPMASAVHNARMGGSLVAGILAGDPVLIGQALDGDVIVEPVRGPLIPGFAEVKAAAKAAGAYGCTISGAGPTCVAVVSDPQVGTAVAAAMEEAFTAASLKINSTMVTGLDQTGICWQQVARLSAASEAQILSFSFLQDETYKSPIPTLGFLNRALVCAELASRAYSSPCLRMVEGSPAEPETIPLPALPKALAVNDGSCPRSFQATLVASQLCSNAQRSAEIMQYGIWYVQHMGYVVAFRGSEHGLDWLCSLKTGSIPLQGAGSAATVVRLHEGIYVRVLANVSKLLAAISYDVQRRNLQSLQEGSEQQQHVVMTGHSLGGGFATAMLLHLLGLRHDSSDASVASYDNLELDGAYTFGAPLVLADIEGLDSFLASCSKPQAACKPRFHNFVNQLDIVPRLLGKSLRITNELSAIICLALGMPLPEALQGCTSFVPFGRFHLLKDGQVQSIESSSQPSLLRYGLGTRPLALVGLGCAGLLAGILNLGVSCAVLCKVNKMQQAITSLGQDVQAVRFWLHTLYAAAAISVDTSRAFLGDSSNQRCCAACKHLQDQVSEALEGATLYDVAQPAVRQLLAQHKCLILSLQQAANGAMTSPGIASELAQSPKVSHPPYLQPGYQKAPSQPCPALSRFTLLSGDPVQAQEAVAVAGLSGYGSSDAQRLPRKSGQG</sequence>
<dbReference type="InterPro" id="IPR013750">
    <property type="entry name" value="GHMP_kinase_C_dom"/>
</dbReference>
<dbReference type="InterPro" id="IPR020568">
    <property type="entry name" value="Ribosomal_Su5_D2-typ_SF"/>
</dbReference>